<feature type="coiled-coil region" evidence="16">
    <location>
        <begin position="1217"/>
        <end position="1276"/>
    </location>
</feature>
<dbReference type="OrthoDB" id="6018565at2759"/>
<feature type="domain" description="EF-hand" evidence="18">
    <location>
        <begin position="2328"/>
        <end position="2363"/>
    </location>
</feature>
<evidence type="ECO:0008006" key="21">
    <source>
        <dbReference type="Google" id="ProtNLM"/>
    </source>
</evidence>
<dbReference type="SMART" id="SM00054">
    <property type="entry name" value="EFh"/>
    <property type="match status" value="2"/>
</dbReference>
<dbReference type="RefSeq" id="XP_066920512.1">
    <property type="nucleotide sequence ID" value="XM_067064411.1"/>
</dbReference>
<evidence type="ECO:0000259" key="17">
    <source>
        <dbReference type="PROSITE" id="PS50002"/>
    </source>
</evidence>
<dbReference type="PROSITE" id="PS50002">
    <property type="entry name" value="SH3"/>
    <property type="match status" value="1"/>
</dbReference>
<keyword evidence="7" id="KW-0597">Phosphoprotein</keyword>
<sequence>MDTEIMEEPKKKIQLLRTVEDIQERRQQVLKRYAEFKVATQSRRKRLENAKTLFQFKRDADEVEAWINDKMQVAVDESFKDPTNLQVKIQKHATFEAEVQAHSYMMESIEKTGNEMVDDAHYASDFVKQRIEELKRLWQQLLESLKIKGQMLVFTQKRVNFYLEINEMMSWISAKETILMTKDEYQDFDHVELLQKKFDDFQKDLAANEARLGDINNHCEKLNEEGHPDIEEIKVKCGELNEAWNNLKIHAEAKKQELNDAYNVYHFYSEAYETVNWISEKKAAILPDVGNDLSSVAALQRKHDALERDLAALSDKVVSLNEEAISLKERYPAEEDPITAKEVELNESWDELQVLAKKRKIDLGDSYNYQKFLVEESDYLAFVDEMVMLMSNSEVAKDDTSIEALHERHSEHKGYIDASEDGFDATIALGNLMIQDDYTEKDEIAEKAGNLNAKREEMIAIWEQKKLEYDERSELQAFNRDIEQMEVIMVKQENFLCCEPNADSVDGADNLNKKQDDFENVFLAQEDKIKAINEFADKLKGKNHYAAEEIRAKQEQMVNKRKAIEEQSQSRKMKLGDSAHYFQFDREVEETKAWLDEKMKTANDESYKDPINLPGKLQKHKAFVSEVEANESRIENVKAKGDELIQANHYAAEDIQNQIDDMMLRWGDLKVKADEKGEKLVEANQEQQFNRGVEDVELWLAETESQLESTDIGKDLMSVKNLQKKQSLLENDINAHADRINAISDKADDLINKGHFNADPIKAKRDGLVERYHNLSEPVNKRKQMLEDAKNYQQFLHDVEDEESWIREKEPIASSLHTGRDLIGAQNLLKKHQVLVSELSSHQPHIESVCESGNAMVEKGHFASPDIEEKVEDLNNEWKELLAKAEIRDTDLKEAVKTHQYMADAYDAEVWMNEKEPLVTNPDYGRDEDTAQAMRNKHFAVMQDIEAYKTVITSLREQSVECVPLHSMDISDKEVVEVIHPYEESNPREISVQKGQILTLLNSANPNWWKVESDDRQGFVPAANVKKVDAKKASQDLLASIPESETILDRQRKIDQKYADLIGKAEERHNKLEESIKKNAMLREAKEIESWMTDCDAIVTSTEIGEDMDGIELQQKEYDEFKKDMQVQEERIAKLQQLCLQLKEEKSSEHEKVQEILTRVTQRWEQMDSVAKTRKDALESAAEIQRFYRDAEDTKEWINEKDAPLSSSDFGHDLASVQALQRKHEATERDLAALEEKVESLNAEAVQLCENHPNSAETIQEKAKDLSQNWSQLREKSDDRKSKLNDSYIFQKFLSDYRDQLSWIQSISALVNSDELAFDVAGAEALLDRHQEHRLEMDSREPIFDKFNEFGQSLLDERHSNSDEINVKMNEVQTAREALGIAWERRKKILDDNMEEMLFNRDAELAESWMAAREAVLQSDDSESTDVLMKKQKDFEKAIAIHEAKIQTLEKTANGLIENEHYDSDVIQKRIEEVMKRWATLKGALVERRSKLGESQSLQSVSRDVDDIEGWISEKLQTALDESYKDPSNIQGKVQKHQAFEAEVAANEDRVASTIKHGRGLIRDKKCQGSEEFLEERLKGIEKSWSELIEACHLKTKKLMEANEQQKFQYGMQDLEFWLGEIENALSSDEFGKDLTSAQSLLKKHQLVEVDIVSYEDRVSSLKNQCQHFQEIQHFDAVKIEESTKVVVVRFEKVKVMSVTRKTRLEASVALHQFFRDIDDQESWIREKKVLASSQEYGIDLPDVQNLRKKMQRLNGELNSHKPIVEQLLESGQQFQENNPQQESEIQEKCNSLSEKWNELNALAEDRNNKLSDSEEYQQLLTNIHEEESWIAEKLVLVSNDDHGDTLASVLGLLKKHEAFETDYNVHQQRVDDIKTQANELIAKENHYVDSIRSDLESLETRMNELKIQGETRRQKLMDNSAFLQFNWKANVVESWIDDKENFVKSDQDPRDSSSTQNLLTRQDENGEERFFYDRSTNPNHLIQLQNTFDAGLRAFENEGIARVTSLKEELVKAEHQQTPAIIARHDGLVTRWNNLLNKANERREKLLKLQKHYQMVEDLFLLFAKKASEFNSWFENAEEDLTDPVRCNSVEQIKNLLDAHTTFRDSLDQPKANFNELVELDAEIKSYNIEVNPYAWFGMDAIEETWKNLQELIRDRENALEKETRRQDFNDELRQSFAEKANGFNRFVTDTRTSMVDSTGTLEEQLASLKETSKVIGSKKENLGEIEDIGAQMEEAMILDNKYTDHSTVGLAQQWDQLDQLNMRMQKNLEHQIKAKNMTGVSEDTLREFNIMFKHFDKDKTGFLDHPEFKSCLRSLGYDLPVVEEGEDDSEFEAILRTVDPNGDGVVSLNEYMAFMISRETENVRSASEVEDAFRAITEGGKQAFVTEEELYMALTKEQADYCMSCMKVYVDKNGRELPGYFDYKVFVEELFVA</sequence>
<dbReference type="Proteomes" id="UP000594262">
    <property type="component" value="Unplaced"/>
</dbReference>
<dbReference type="GeneID" id="136807786"/>
<feature type="coiled-coil region" evidence="16">
    <location>
        <begin position="191"/>
        <end position="261"/>
    </location>
</feature>
<name>A0A7M5WJ40_9CNID</name>
<comment type="subcellular location">
    <subcellularLocation>
        <location evidence="1">Cytoplasm</location>
        <location evidence="1">Cytoskeleton</location>
    </subcellularLocation>
</comment>
<evidence type="ECO:0000256" key="16">
    <source>
        <dbReference type="SAM" id="Coils"/>
    </source>
</evidence>
<keyword evidence="9" id="KW-0677">Repeat</keyword>
<protein>
    <recommendedName>
        <fullName evidence="21">Spectrin alpha chain</fullName>
    </recommendedName>
</protein>
<dbReference type="FunFam" id="1.20.58.60:FF:000017">
    <property type="entry name" value="Spectrin alpha chain, non-erythrocytic 1"/>
    <property type="match status" value="2"/>
</dbReference>
<evidence type="ECO:0000256" key="10">
    <source>
        <dbReference type="ARBA" id="ARBA00022837"/>
    </source>
</evidence>
<dbReference type="Pfam" id="PF13499">
    <property type="entry name" value="EF-hand_7"/>
    <property type="match status" value="1"/>
</dbReference>
<dbReference type="SMART" id="SM00326">
    <property type="entry name" value="SH3"/>
    <property type="match status" value="1"/>
</dbReference>
<keyword evidence="12" id="KW-0206">Cytoskeleton</keyword>
<keyword evidence="8" id="KW-0479">Metal-binding</keyword>
<evidence type="ECO:0000256" key="5">
    <source>
        <dbReference type="ARBA" id="ARBA00022467"/>
    </source>
</evidence>
<dbReference type="InterPro" id="IPR018159">
    <property type="entry name" value="Spectrin/alpha-actinin"/>
</dbReference>
<dbReference type="InterPro" id="IPR001452">
    <property type="entry name" value="SH3_domain"/>
</dbReference>
<dbReference type="InterPro" id="IPR002048">
    <property type="entry name" value="EF_hand_dom"/>
</dbReference>
<dbReference type="SUPFAM" id="SSF46966">
    <property type="entry name" value="Spectrin repeat"/>
    <property type="match status" value="17"/>
</dbReference>
<feature type="domain" description="EF-hand" evidence="18">
    <location>
        <begin position="2285"/>
        <end position="2320"/>
    </location>
</feature>
<feature type="coiled-coil region" evidence="16">
    <location>
        <begin position="1111"/>
        <end position="1152"/>
    </location>
</feature>
<evidence type="ECO:0000256" key="7">
    <source>
        <dbReference type="ARBA" id="ARBA00022553"/>
    </source>
</evidence>
<keyword evidence="11" id="KW-0009">Actin-binding</keyword>
<feature type="coiled-coil region" evidence="16">
    <location>
        <begin position="1432"/>
        <end position="1459"/>
    </location>
</feature>
<dbReference type="FunFam" id="1.10.238.10:FF:000020">
    <property type="entry name" value="spectrin alpha chain, non-erythrocytic 1"/>
    <property type="match status" value="1"/>
</dbReference>
<evidence type="ECO:0000313" key="19">
    <source>
        <dbReference type="EnsemblMetazoa" id="CLYHEMP003410.2"/>
    </source>
</evidence>
<dbReference type="Pfam" id="PF00435">
    <property type="entry name" value="Spectrin"/>
    <property type="match status" value="20"/>
</dbReference>
<evidence type="ECO:0000313" key="20">
    <source>
        <dbReference type="Proteomes" id="UP000594262"/>
    </source>
</evidence>
<dbReference type="InterPro" id="IPR002017">
    <property type="entry name" value="Spectrin_repeat"/>
</dbReference>
<dbReference type="GO" id="GO:0005856">
    <property type="term" value="C:cytoskeleton"/>
    <property type="evidence" value="ECO:0007669"/>
    <property type="project" value="UniProtKB-SubCell"/>
</dbReference>
<accession>A0A7M5WJ40</accession>
<dbReference type="CDD" id="cd00176">
    <property type="entry name" value="SPEC"/>
    <property type="match status" value="12"/>
</dbReference>
<evidence type="ECO:0000256" key="3">
    <source>
        <dbReference type="ARBA" id="ARBA00007828"/>
    </source>
</evidence>
<dbReference type="EnsemblMetazoa" id="CLYHEMT003410.2">
    <property type="protein sequence ID" value="CLYHEMP003410.2"/>
    <property type="gene ID" value="CLYHEMG003410"/>
</dbReference>
<feature type="domain" description="SH3" evidence="17">
    <location>
        <begin position="971"/>
        <end position="1030"/>
    </location>
</feature>
<dbReference type="GO" id="GO:0051693">
    <property type="term" value="P:actin filament capping"/>
    <property type="evidence" value="ECO:0007669"/>
    <property type="project" value="UniProtKB-KW"/>
</dbReference>
<dbReference type="InterPro" id="IPR036028">
    <property type="entry name" value="SH3-like_dom_sf"/>
</dbReference>
<feature type="coiled-coil region" evidence="16">
    <location>
        <begin position="296"/>
        <end position="330"/>
    </location>
</feature>
<dbReference type="GO" id="GO:0008218">
    <property type="term" value="P:bioluminescence"/>
    <property type="evidence" value="ECO:0007669"/>
    <property type="project" value="UniProtKB-KW"/>
</dbReference>
<proteinExistence type="inferred from homology"/>
<organism evidence="19 20">
    <name type="scientific">Clytia hemisphaerica</name>
    <dbReference type="NCBI Taxonomy" id="252671"/>
    <lineage>
        <taxon>Eukaryota</taxon>
        <taxon>Metazoa</taxon>
        <taxon>Cnidaria</taxon>
        <taxon>Hydrozoa</taxon>
        <taxon>Hydroidolina</taxon>
        <taxon>Leptothecata</taxon>
        <taxon>Obeliida</taxon>
        <taxon>Clytiidae</taxon>
        <taxon>Clytia</taxon>
    </lineage>
</organism>
<dbReference type="SMART" id="SM00150">
    <property type="entry name" value="SPEC"/>
    <property type="match status" value="20"/>
</dbReference>
<dbReference type="PROSITE" id="PS50222">
    <property type="entry name" value="EF_HAND_2"/>
    <property type="match status" value="2"/>
</dbReference>
<dbReference type="SUPFAM" id="SSF47473">
    <property type="entry name" value="EF-hand"/>
    <property type="match status" value="1"/>
</dbReference>
<keyword evidence="13" id="KW-0455">Luminescence</keyword>
<dbReference type="InterPro" id="IPR018247">
    <property type="entry name" value="EF_Hand_1_Ca_BS"/>
</dbReference>
<dbReference type="GO" id="GO:0003779">
    <property type="term" value="F:actin binding"/>
    <property type="evidence" value="ECO:0007669"/>
    <property type="project" value="UniProtKB-KW"/>
</dbReference>
<evidence type="ECO:0000256" key="2">
    <source>
        <dbReference type="ARBA" id="ARBA00006826"/>
    </source>
</evidence>
<comment type="similarity">
    <text evidence="2">Belongs to the spectrin family.</text>
</comment>
<keyword evidence="20" id="KW-1185">Reference proteome</keyword>
<dbReference type="Gene3D" id="2.30.30.40">
    <property type="entry name" value="SH3 Domains"/>
    <property type="match status" value="1"/>
</dbReference>
<comment type="similarity">
    <text evidence="3">Belongs to the aequorin family.</text>
</comment>
<dbReference type="InterPro" id="IPR014837">
    <property type="entry name" value="EF-hand_Ca_insen"/>
</dbReference>
<evidence type="ECO:0000256" key="1">
    <source>
        <dbReference type="ARBA" id="ARBA00004245"/>
    </source>
</evidence>
<keyword evidence="14" id="KW-0599">Photoprotein</keyword>
<evidence type="ECO:0000256" key="15">
    <source>
        <dbReference type="PROSITE-ProRule" id="PRU00192"/>
    </source>
</evidence>
<dbReference type="SUPFAM" id="SSF50044">
    <property type="entry name" value="SH3-domain"/>
    <property type="match status" value="1"/>
</dbReference>
<dbReference type="FunFam" id="1.20.58.60:FF:000007">
    <property type="entry name" value="Spectrin alpha chain non-erythrocytic 1"/>
    <property type="match status" value="2"/>
</dbReference>
<evidence type="ECO:0000256" key="6">
    <source>
        <dbReference type="ARBA" id="ARBA00022490"/>
    </source>
</evidence>
<reference evidence="19" key="1">
    <citation type="submission" date="2021-01" db="UniProtKB">
        <authorList>
            <consortium name="EnsemblMetazoa"/>
        </authorList>
    </citation>
    <scope>IDENTIFICATION</scope>
</reference>
<feature type="coiled-coil region" evidence="16">
    <location>
        <begin position="1864"/>
        <end position="1916"/>
    </location>
</feature>
<dbReference type="Pfam" id="PF00018">
    <property type="entry name" value="SH3_1"/>
    <property type="match status" value="1"/>
</dbReference>
<dbReference type="PRINTS" id="PR01887">
    <property type="entry name" value="SPECTRNALPHA"/>
</dbReference>
<keyword evidence="10" id="KW-0106">Calcium</keyword>
<dbReference type="PROSITE" id="PS00018">
    <property type="entry name" value="EF_HAND_1"/>
    <property type="match status" value="2"/>
</dbReference>
<keyword evidence="4 15" id="KW-0728">SH3 domain</keyword>
<evidence type="ECO:0000256" key="8">
    <source>
        <dbReference type="ARBA" id="ARBA00022723"/>
    </source>
</evidence>
<evidence type="ECO:0000259" key="18">
    <source>
        <dbReference type="PROSITE" id="PS50222"/>
    </source>
</evidence>
<dbReference type="FunFam" id="1.20.58.60:FF:000013">
    <property type="entry name" value="Spectrin alpha chain, non-erythrocytic 1"/>
    <property type="match status" value="1"/>
</dbReference>
<dbReference type="SMART" id="SM01184">
    <property type="entry name" value="efhand_Ca_insen"/>
    <property type="match status" value="1"/>
</dbReference>
<dbReference type="GO" id="GO:0005509">
    <property type="term" value="F:calcium ion binding"/>
    <property type="evidence" value="ECO:0007669"/>
    <property type="project" value="InterPro"/>
</dbReference>
<dbReference type="Gene3D" id="1.10.238.10">
    <property type="entry name" value="EF-hand"/>
    <property type="match status" value="2"/>
</dbReference>
<dbReference type="InterPro" id="IPR011992">
    <property type="entry name" value="EF-hand-dom_pair"/>
</dbReference>
<keyword evidence="16" id="KW-0175">Coiled coil</keyword>
<evidence type="ECO:0000256" key="4">
    <source>
        <dbReference type="ARBA" id="ARBA00022443"/>
    </source>
</evidence>
<dbReference type="CDD" id="cd00051">
    <property type="entry name" value="EFh"/>
    <property type="match status" value="1"/>
</dbReference>
<evidence type="ECO:0000256" key="9">
    <source>
        <dbReference type="ARBA" id="ARBA00022737"/>
    </source>
</evidence>
<evidence type="ECO:0000256" key="11">
    <source>
        <dbReference type="ARBA" id="ARBA00023203"/>
    </source>
</evidence>
<dbReference type="Pfam" id="PF08726">
    <property type="entry name" value="EFhand_Ca_insen"/>
    <property type="match status" value="1"/>
</dbReference>
<evidence type="ECO:0000256" key="14">
    <source>
        <dbReference type="ARBA" id="ARBA00023262"/>
    </source>
</evidence>
<evidence type="ECO:0000256" key="12">
    <source>
        <dbReference type="ARBA" id="ARBA00023212"/>
    </source>
</evidence>
<dbReference type="Gene3D" id="1.20.58.60">
    <property type="match status" value="18"/>
</dbReference>
<dbReference type="GO" id="GO:0005737">
    <property type="term" value="C:cytoplasm"/>
    <property type="evidence" value="ECO:0007669"/>
    <property type="project" value="UniProtKB-ARBA"/>
</dbReference>
<evidence type="ECO:0000256" key="13">
    <source>
        <dbReference type="ARBA" id="ARBA00023223"/>
    </source>
</evidence>
<dbReference type="FunFam" id="1.20.58.60:FF:000020">
    <property type="entry name" value="Spectrin alpha chain, non-erythrocytic 1"/>
    <property type="match status" value="6"/>
</dbReference>
<keyword evidence="6" id="KW-0963">Cytoplasm</keyword>
<dbReference type="PANTHER" id="PTHR11915">
    <property type="entry name" value="SPECTRIN/FILAMIN RELATED CYTOSKELETAL PROTEIN"/>
    <property type="match status" value="1"/>
</dbReference>
<keyword evidence="5" id="KW-0117">Actin capping</keyword>